<dbReference type="GO" id="GO:0016709">
    <property type="term" value="F:oxidoreductase activity, acting on paired donors, with incorporation or reduction of molecular oxygen, NAD(P)H as one donor, and incorporation of one atom of oxygen"/>
    <property type="evidence" value="ECO:0007669"/>
    <property type="project" value="UniProtKB-UniRule"/>
</dbReference>
<feature type="binding site" evidence="8">
    <location>
        <position position="57"/>
    </location>
    <ligand>
        <name>Fe cation</name>
        <dbReference type="ChEBI" id="CHEBI:24875"/>
        <label>1</label>
    </ligand>
</feature>
<evidence type="ECO:0000256" key="2">
    <source>
        <dbReference type="ARBA" id="ARBA00022688"/>
    </source>
</evidence>
<keyword evidence="8" id="KW-0999">Mitochondrion inner membrane</keyword>
<accession>A0A2G8JTL7</accession>
<dbReference type="InterPro" id="IPR012347">
    <property type="entry name" value="Ferritin-like"/>
</dbReference>
<dbReference type="InterPro" id="IPR009078">
    <property type="entry name" value="Ferritin-like_SF"/>
</dbReference>
<dbReference type="GO" id="GO:0005634">
    <property type="term" value="C:nucleus"/>
    <property type="evidence" value="ECO:0007669"/>
    <property type="project" value="TreeGrafter"/>
</dbReference>
<dbReference type="OrthoDB" id="275371at2759"/>
<comment type="cofactor">
    <cofactor evidence="8">
        <name>Fe cation</name>
        <dbReference type="ChEBI" id="CHEBI:24875"/>
    </cofactor>
    <text evidence="8">Binds 2 iron ions per subunit.</text>
</comment>
<dbReference type="CDD" id="cd01042">
    <property type="entry name" value="DMQH"/>
    <property type="match status" value="1"/>
</dbReference>
<protein>
    <recommendedName>
        <fullName evidence="8">5-demethoxyubiquinone hydroxylase, mitochondrial</fullName>
        <shortName evidence="8">DMQ hydroxylase</shortName>
        <ecNumber evidence="8">1.14.99.60</ecNumber>
    </recommendedName>
    <alternativeName>
        <fullName evidence="8">Ubiquinone biosynthesis monooxygenase COQ7</fullName>
    </alternativeName>
</protein>
<dbReference type="Pfam" id="PF03232">
    <property type="entry name" value="COQ7"/>
    <property type="match status" value="1"/>
</dbReference>
<evidence type="ECO:0000256" key="1">
    <source>
        <dbReference type="ARBA" id="ARBA00004749"/>
    </source>
</evidence>
<feature type="binding site" evidence="8">
    <location>
        <position position="175"/>
    </location>
    <ligand>
        <name>Fe cation</name>
        <dbReference type="ChEBI" id="CHEBI:24875"/>
        <label>1</label>
    </ligand>
</feature>
<feature type="binding site" evidence="8">
    <location>
        <position position="175"/>
    </location>
    <ligand>
        <name>Fe cation</name>
        <dbReference type="ChEBI" id="CHEBI:24875"/>
        <label>2</label>
    </ligand>
</feature>
<reference evidence="9 10" key="1">
    <citation type="journal article" date="2017" name="PLoS Biol.">
        <title>The sea cucumber genome provides insights into morphological evolution and visceral regeneration.</title>
        <authorList>
            <person name="Zhang X."/>
            <person name="Sun L."/>
            <person name="Yuan J."/>
            <person name="Sun Y."/>
            <person name="Gao Y."/>
            <person name="Zhang L."/>
            <person name="Li S."/>
            <person name="Dai H."/>
            <person name="Hamel J.F."/>
            <person name="Liu C."/>
            <person name="Yu Y."/>
            <person name="Liu S."/>
            <person name="Lin W."/>
            <person name="Guo K."/>
            <person name="Jin S."/>
            <person name="Xu P."/>
            <person name="Storey K.B."/>
            <person name="Huan P."/>
            <person name="Zhang T."/>
            <person name="Zhou Y."/>
            <person name="Zhang J."/>
            <person name="Lin C."/>
            <person name="Li X."/>
            <person name="Xing L."/>
            <person name="Huo D."/>
            <person name="Sun M."/>
            <person name="Wang L."/>
            <person name="Mercier A."/>
            <person name="Li F."/>
            <person name="Yang H."/>
            <person name="Xiang J."/>
        </authorList>
    </citation>
    <scope>NUCLEOTIDE SEQUENCE [LARGE SCALE GENOMIC DNA]</scope>
    <source>
        <strain evidence="9">Shaxun</strain>
        <tissue evidence="9">Muscle</tissue>
    </source>
</reference>
<keyword evidence="8" id="KW-0496">Mitochondrion</keyword>
<dbReference type="PANTHER" id="PTHR11237">
    <property type="entry name" value="COENZYME Q10 BIOSYNTHESIS PROTEIN 7"/>
    <property type="match status" value="1"/>
</dbReference>
<dbReference type="GO" id="GO:0008682">
    <property type="term" value="F:3-demethoxyubiquinol 3-hydroxylase activity"/>
    <property type="evidence" value="ECO:0007669"/>
    <property type="project" value="UniProtKB-EC"/>
</dbReference>
<keyword evidence="5 8" id="KW-0408">Iron</keyword>
<comment type="catalytic activity">
    <reaction evidence="8">
        <text>a 5-methoxy-2-methyl-3-(all-trans-polyprenyl)benzene-1,4-diol + AH2 + O2 = a 3-demethylubiquinol + A + H2O</text>
        <dbReference type="Rhea" id="RHEA:50908"/>
        <dbReference type="Rhea" id="RHEA-COMP:10859"/>
        <dbReference type="Rhea" id="RHEA-COMP:10914"/>
        <dbReference type="ChEBI" id="CHEBI:13193"/>
        <dbReference type="ChEBI" id="CHEBI:15377"/>
        <dbReference type="ChEBI" id="CHEBI:15379"/>
        <dbReference type="ChEBI" id="CHEBI:17499"/>
        <dbReference type="ChEBI" id="CHEBI:84167"/>
        <dbReference type="ChEBI" id="CHEBI:84422"/>
        <dbReference type="EC" id="1.14.99.60"/>
    </reaction>
</comment>
<evidence type="ECO:0000256" key="6">
    <source>
        <dbReference type="ARBA" id="ARBA00023033"/>
    </source>
</evidence>
<sequence>MHLSLLAKGLSRTSIRGICQRHRRLLAISSYRSASSSDGMTSDELIDRILRVDHAGEVGADKIYEGQLAVLRNTSVGPLIQEMWDEEKEHRETFEKLIPQHRARPTALLPLWNIAGFTLGAGSAIFGKEAAMACTVAVEEAIGEHYNDQIRQLIEKDPEKHKDLLEVLKKFRDDELHHLDTGLENDALKAPLYDTMSGIIKAGCRTAIWLSERI</sequence>
<comment type="subcellular location">
    <subcellularLocation>
        <location evidence="8">Mitochondrion inner membrane</location>
        <topology evidence="8">Peripheral membrane protein</topology>
        <orientation evidence="8">Matrix side</orientation>
    </subcellularLocation>
</comment>
<comment type="function">
    <text evidence="8">Catalyzes the hydroxylation of 2-polyprenyl-3-methyl-6-methoxy-1,4-benzoquinol (DMQH2) during ubiquinone biosynthesis. Has also a structural role in the COQ enzyme complex, stabilizing other COQ polypeptides. Involved in lifespan determination in a ubiquinone-independent manner.</text>
</comment>
<keyword evidence="4 8" id="KW-0560">Oxidoreductase</keyword>
<dbReference type="UniPathway" id="UPA00232"/>
<dbReference type="GO" id="GO:0010468">
    <property type="term" value="P:regulation of gene expression"/>
    <property type="evidence" value="ECO:0007669"/>
    <property type="project" value="TreeGrafter"/>
</dbReference>
<keyword evidence="3 8" id="KW-0479">Metal-binding</keyword>
<evidence type="ECO:0000256" key="8">
    <source>
        <dbReference type="HAMAP-Rule" id="MF_03194"/>
    </source>
</evidence>
<dbReference type="HAMAP" id="MF_01658">
    <property type="entry name" value="COQ7"/>
    <property type="match status" value="1"/>
</dbReference>
<proteinExistence type="inferred from homology"/>
<dbReference type="EMBL" id="MRZV01001281">
    <property type="protein sequence ID" value="PIK39058.1"/>
    <property type="molecule type" value="Genomic_DNA"/>
</dbReference>
<feature type="binding site" evidence="8">
    <location>
        <position position="87"/>
    </location>
    <ligand>
        <name>Fe cation</name>
        <dbReference type="ChEBI" id="CHEBI:24875"/>
        <label>2</label>
    </ligand>
</feature>
<dbReference type="InterPro" id="IPR011566">
    <property type="entry name" value="Ubq_synth_Coq7"/>
</dbReference>
<dbReference type="GO" id="GO:0008340">
    <property type="term" value="P:determination of adult lifespan"/>
    <property type="evidence" value="ECO:0007669"/>
    <property type="project" value="TreeGrafter"/>
</dbReference>
<feature type="binding site" evidence="8">
    <location>
        <position position="90"/>
    </location>
    <ligand>
        <name>Fe cation</name>
        <dbReference type="ChEBI" id="CHEBI:24875"/>
        <label>1</label>
    </ligand>
</feature>
<feature type="binding site" evidence="8">
    <location>
        <position position="178"/>
    </location>
    <ligand>
        <name>Fe cation</name>
        <dbReference type="ChEBI" id="CHEBI:24875"/>
        <label>2</label>
    </ligand>
</feature>
<evidence type="ECO:0000256" key="5">
    <source>
        <dbReference type="ARBA" id="ARBA00023004"/>
    </source>
</evidence>
<gene>
    <name evidence="9" type="ORF">BSL78_24104</name>
</gene>
<evidence type="ECO:0000256" key="4">
    <source>
        <dbReference type="ARBA" id="ARBA00023002"/>
    </source>
</evidence>
<dbReference type="GO" id="GO:0006744">
    <property type="term" value="P:ubiquinone biosynthetic process"/>
    <property type="evidence" value="ECO:0007669"/>
    <property type="project" value="UniProtKB-UniRule"/>
</dbReference>
<dbReference type="Proteomes" id="UP000230750">
    <property type="component" value="Unassembled WGS sequence"/>
</dbReference>
<dbReference type="EC" id="1.14.99.60" evidence="8"/>
<feature type="binding site" evidence="8">
    <location>
        <position position="139"/>
    </location>
    <ligand>
        <name>Fe cation</name>
        <dbReference type="ChEBI" id="CHEBI:24875"/>
        <label>2</label>
    </ligand>
</feature>
<dbReference type="GO" id="GO:2000377">
    <property type="term" value="P:regulation of reactive oxygen species metabolic process"/>
    <property type="evidence" value="ECO:0007669"/>
    <property type="project" value="TreeGrafter"/>
</dbReference>
<dbReference type="Gene3D" id="1.20.1260.10">
    <property type="match status" value="1"/>
</dbReference>
<keyword evidence="10" id="KW-1185">Reference proteome</keyword>
<dbReference type="SUPFAM" id="SSF47240">
    <property type="entry name" value="Ferritin-like"/>
    <property type="match status" value="1"/>
</dbReference>
<comment type="similarity">
    <text evidence="8">Belongs to the COQ7 family.</text>
</comment>
<dbReference type="GO" id="GO:0046872">
    <property type="term" value="F:metal ion binding"/>
    <property type="evidence" value="ECO:0007669"/>
    <property type="project" value="UniProtKB-KW"/>
</dbReference>
<dbReference type="GO" id="GO:0031314">
    <property type="term" value="C:extrinsic component of mitochondrial inner membrane"/>
    <property type="evidence" value="ECO:0007669"/>
    <property type="project" value="UniProtKB-UniRule"/>
</dbReference>
<dbReference type="STRING" id="307972.A0A2G8JTL7"/>
<evidence type="ECO:0000313" key="9">
    <source>
        <dbReference type="EMBL" id="PIK39058.1"/>
    </source>
</evidence>
<keyword evidence="9" id="KW-0830">Ubiquinone</keyword>
<comment type="caution">
    <text evidence="9">The sequence shown here is derived from an EMBL/GenBank/DDBJ whole genome shotgun (WGS) entry which is preliminary data.</text>
</comment>
<keyword evidence="7 8" id="KW-0472">Membrane</keyword>
<comment type="subunit">
    <text evidence="8">Component of a multi-subunit COQ enzyme complex.</text>
</comment>
<name>A0A2G8JTL7_STIJA</name>
<keyword evidence="2 8" id="KW-0831">Ubiquinone biosynthesis</keyword>
<evidence type="ECO:0000256" key="3">
    <source>
        <dbReference type="ARBA" id="ARBA00022723"/>
    </source>
</evidence>
<dbReference type="AlphaFoldDB" id="A0A2G8JTL7"/>
<comment type="pathway">
    <text evidence="1 8">Cofactor biosynthesis; ubiquinone biosynthesis.</text>
</comment>
<evidence type="ECO:0000313" key="10">
    <source>
        <dbReference type="Proteomes" id="UP000230750"/>
    </source>
</evidence>
<organism evidence="9 10">
    <name type="scientific">Stichopus japonicus</name>
    <name type="common">Sea cucumber</name>
    <dbReference type="NCBI Taxonomy" id="307972"/>
    <lineage>
        <taxon>Eukaryota</taxon>
        <taxon>Metazoa</taxon>
        <taxon>Echinodermata</taxon>
        <taxon>Eleutherozoa</taxon>
        <taxon>Echinozoa</taxon>
        <taxon>Holothuroidea</taxon>
        <taxon>Aspidochirotacea</taxon>
        <taxon>Aspidochirotida</taxon>
        <taxon>Stichopodidae</taxon>
        <taxon>Apostichopus</taxon>
    </lineage>
</organism>
<feature type="binding site" evidence="8">
    <location>
        <position position="87"/>
    </location>
    <ligand>
        <name>Fe cation</name>
        <dbReference type="ChEBI" id="CHEBI:24875"/>
        <label>1</label>
    </ligand>
</feature>
<keyword evidence="6 8" id="KW-0503">Monooxygenase</keyword>
<dbReference type="PANTHER" id="PTHR11237:SF4">
    <property type="entry name" value="5-DEMETHOXYUBIQUINONE HYDROXYLASE, MITOCHONDRIAL"/>
    <property type="match status" value="1"/>
</dbReference>
<evidence type="ECO:0000256" key="7">
    <source>
        <dbReference type="ARBA" id="ARBA00023136"/>
    </source>
</evidence>